<dbReference type="Proteomes" id="UP001237780">
    <property type="component" value="Unassembled WGS sequence"/>
</dbReference>
<dbReference type="InterPro" id="IPR011006">
    <property type="entry name" value="CheY-like_superfamily"/>
</dbReference>
<evidence type="ECO:0000259" key="3">
    <source>
        <dbReference type="PROSITE" id="PS50110"/>
    </source>
</evidence>
<dbReference type="InterPro" id="IPR001789">
    <property type="entry name" value="Sig_transdc_resp-reg_receiver"/>
</dbReference>
<dbReference type="Gene3D" id="3.40.50.2300">
    <property type="match status" value="1"/>
</dbReference>
<sequence>MSLSDPTPAKPIVVLLVEEELVLRFFMAELLEDAGFSVVAASTTKEATLALATHPEINAAIVELTCAGPTADMTLAEVIALQFPRIALFLTTGPVPAAIELPLRATVLSKPYDPPRIRALIEQAVEKASVHTEPFIPARLEASVTALEKPQSQQKSRPSEDPQGESG</sequence>
<dbReference type="PROSITE" id="PS50110">
    <property type="entry name" value="RESPONSE_REGULATORY"/>
    <property type="match status" value="1"/>
</dbReference>
<proteinExistence type="predicted"/>
<accession>A0ABU0S5R9</accession>
<evidence type="ECO:0000256" key="2">
    <source>
        <dbReference type="SAM" id="MobiDB-lite"/>
    </source>
</evidence>
<name>A0ABU0S5R9_9HYPH</name>
<gene>
    <name evidence="4" type="ORF">QFZ34_001286</name>
</gene>
<dbReference type="GO" id="GO:0003677">
    <property type="term" value="F:DNA binding"/>
    <property type="evidence" value="ECO:0007669"/>
    <property type="project" value="UniProtKB-KW"/>
</dbReference>
<comment type="caution">
    <text evidence="1">Lacks conserved residue(s) required for the propagation of feature annotation.</text>
</comment>
<dbReference type="SUPFAM" id="SSF52172">
    <property type="entry name" value="CheY-like"/>
    <property type="match status" value="1"/>
</dbReference>
<organism evidence="4 5">
    <name type="scientific">Phyllobacterium ifriqiyense</name>
    <dbReference type="NCBI Taxonomy" id="314238"/>
    <lineage>
        <taxon>Bacteria</taxon>
        <taxon>Pseudomonadati</taxon>
        <taxon>Pseudomonadota</taxon>
        <taxon>Alphaproteobacteria</taxon>
        <taxon>Hyphomicrobiales</taxon>
        <taxon>Phyllobacteriaceae</taxon>
        <taxon>Phyllobacterium</taxon>
    </lineage>
</organism>
<keyword evidence="4" id="KW-0238">DNA-binding</keyword>
<protein>
    <submittedName>
        <fullName evidence="4">DNA-binding NtrC family response regulator</fullName>
    </submittedName>
</protein>
<feature type="domain" description="Response regulatory" evidence="3">
    <location>
        <begin position="13"/>
        <end position="125"/>
    </location>
</feature>
<keyword evidence="5" id="KW-1185">Reference proteome</keyword>
<evidence type="ECO:0000313" key="4">
    <source>
        <dbReference type="EMBL" id="MDQ0996109.1"/>
    </source>
</evidence>
<dbReference type="EMBL" id="JAUSZT010000002">
    <property type="protein sequence ID" value="MDQ0996109.1"/>
    <property type="molecule type" value="Genomic_DNA"/>
</dbReference>
<comment type="caution">
    <text evidence="4">The sequence shown here is derived from an EMBL/GenBank/DDBJ whole genome shotgun (WGS) entry which is preliminary data.</text>
</comment>
<evidence type="ECO:0000313" key="5">
    <source>
        <dbReference type="Proteomes" id="UP001237780"/>
    </source>
</evidence>
<dbReference type="RefSeq" id="WP_307278225.1">
    <property type="nucleotide sequence ID" value="NZ_JAUSZT010000002.1"/>
</dbReference>
<feature type="region of interest" description="Disordered" evidence="2">
    <location>
        <begin position="141"/>
        <end position="167"/>
    </location>
</feature>
<evidence type="ECO:0000256" key="1">
    <source>
        <dbReference type="PROSITE-ProRule" id="PRU00169"/>
    </source>
</evidence>
<reference evidence="4 5" key="1">
    <citation type="submission" date="2023-07" db="EMBL/GenBank/DDBJ databases">
        <title>Comparative genomics of wheat-associated soil bacteria to identify genetic determinants of phenazine resistance.</title>
        <authorList>
            <person name="Mouncey N."/>
        </authorList>
    </citation>
    <scope>NUCLEOTIDE SEQUENCE [LARGE SCALE GENOMIC DNA]</scope>
    <source>
        <strain evidence="4 5">W4I11</strain>
    </source>
</reference>